<dbReference type="AlphaFoldDB" id="A0AAF3EVA2"/>
<sequence>MEVDDGRFKTALTFLREGIHGEQSHGDREETNHFSIALHHRAGQTVAIANQAHNELWNNLHIWQNNIEDEIAHLEDLEKRLDKRQMFLNNNTDAVQVLIEGIEGRRMATKKQHEESRRTSSSRSGMRKRLSVECSFTSASDPTRAEMTPTEFKQTPGPEVKKHRTTSVVSPVRLPLPAFAISADYLLVLFNLVIFFALFGRFGLFHGYDGSLDVPEYDFGTLALVETLMKLWDFKKWVL</sequence>
<feature type="region of interest" description="Disordered" evidence="1">
    <location>
        <begin position="140"/>
        <end position="164"/>
    </location>
</feature>
<dbReference type="WBParaSite" id="MBELARI_LOCUS18116">
    <property type="protein sequence ID" value="MBELARI_LOCUS18116"/>
    <property type="gene ID" value="MBELARI_LOCUS18116"/>
</dbReference>
<proteinExistence type="predicted"/>
<name>A0AAF3EVA2_9BILA</name>
<evidence type="ECO:0000256" key="2">
    <source>
        <dbReference type="SAM" id="Phobius"/>
    </source>
</evidence>
<reference evidence="4" key="1">
    <citation type="submission" date="2024-02" db="UniProtKB">
        <authorList>
            <consortium name="WormBaseParasite"/>
        </authorList>
    </citation>
    <scope>IDENTIFICATION</scope>
</reference>
<keyword evidence="2" id="KW-0812">Transmembrane</keyword>
<evidence type="ECO:0000313" key="3">
    <source>
        <dbReference type="Proteomes" id="UP000887575"/>
    </source>
</evidence>
<organism evidence="3 4">
    <name type="scientific">Mesorhabditis belari</name>
    <dbReference type="NCBI Taxonomy" id="2138241"/>
    <lineage>
        <taxon>Eukaryota</taxon>
        <taxon>Metazoa</taxon>
        <taxon>Ecdysozoa</taxon>
        <taxon>Nematoda</taxon>
        <taxon>Chromadorea</taxon>
        <taxon>Rhabditida</taxon>
        <taxon>Rhabditina</taxon>
        <taxon>Rhabditomorpha</taxon>
        <taxon>Rhabditoidea</taxon>
        <taxon>Rhabditidae</taxon>
        <taxon>Mesorhabditinae</taxon>
        <taxon>Mesorhabditis</taxon>
    </lineage>
</organism>
<evidence type="ECO:0000313" key="4">
    <source>
        <dbReference type="WBParaSite" id="MBELARI_LOCUS18116"/>
    </source>
</evidence>
<keyword evidence="3" id="KW-1185">Reference proteome</keyword>
<feature type="compositionally biased region" description="Basic and acidic residues" evidence="1">
    <location>
        <begin position="106"/>
        <end position="118"/>
    </location>
</feature>
<keyword evidence="2" id="KW-1133">Transmembrane helix</keyword>
<evidence type="ECO:0000256" key="1">
    <source>
        <dbReference type="SAM" id="MobiDB-lite"/>
    </source>
</evidence>
<feature type="region of interest" description="Disordered" evidence="1">
    <location>
        <begin position="106"/>
        <end position="127"/>
    </location>
</feature>
<keyword evidence="2" id="KW-0472">Membrane</keyword>
<dbReference type="Proteomes" id="UP000887575">
    <property type="component" value="Unassembled WGS sequence"/>
</dbReference>
<feature type="transmembrane region" description="Helical" evidence="2">
    <location>
        <begin position="176"/>
        <end position="199"/>
    </location>
</feature>
<protein>
    <submittedName>
        <fullName evidence="4">Uncharacterized protein</fullName>
    </submittedName>
</protein>
<accession>A0AAF3EVA2</accession>